<comment type="caution">
    <text evidence="2">The sequence shown here is derived from an EMBL/GenBank/DDBJ whole genome shotgun (WGS) entry which is preliminary data.</text>
</comment>
<dbReference type="AlphaFoldDB" id="A0A103YH00"/>
<name>A0A103YH00_CYNCS</name>
<feature type="compositionally biased region" description="Basic and acidic residues" evidence="1">
    <location>
        <begin position="196"/>
        <end position="205"/>
    </location>
</feature>
<gene>
    <name evidence="2" type="ORF">Ccrd_012693</name>
</gene>
<feature type="compositionally biased region" description="Polar residues" evidence="1">
    <location>
        <begin position="141"/>
        <end position="165"/>
    </location>
</feature>
<sequence length="205" mass="22853">MKRRERQLKLHDSLINVLYAPPSPPPHRNEFDEQTLTLAREIANSDHHRINTCELEGEEERSLSSSSEEEGGSGSQKLTRAQRKRLRKKKLKEVASHRRLIIGPQLPSTGGDDQIDGDGSDGPEYQQSEGVRRNVAEGPESGNNHNFSKTLKPCSASSGGETPSTIKVKHRRMSKKKARDKTKTTDLCHEASSPADKIKDQRHGC</sequence>
<reference evidence="2 3" key="1">
    <citation type="journal article" date="2016" name="Sci. Rep.">
        <title>The genome sequence of the outbreeding globe artichoke constructed de novo incorporating a phase-aware low-pass sequencing strategy of F1 progeny.</title>
        <authorList>
            <person name="Scaglione D."/>
            <person name="Reyes-Chin-Wo S."/>
            <person name="Acquadro A."/>
            <person name="Froenicke L."/>
            <person name="Portis E."/>
            <person name="Beitel C."/>
            <person name="Tirone M."/>
            <person name="Mauro R."/>
            <person name="Lo Monaco A."/>
            <person name="Mauromicale G."/>
            <person name="Faccioli P."/>
            <person name="Cattivelli L."/>
            <person name="Rieseberg L."/>
            <person name="Michelmore R."/>
            <person name="Lanteri S."/>
        </authorList>
    </citation>
    <scope>NUCLEOTIDE SEQUENCE [LARGE SCALE GENOMIC DNA]</scope>
    <source>
        <strain evidence="2">2C</strain>
    </source>
</reference>
<organism evidence="2 3">
    <name type="scientific">Cynara cardunculus var. scolymus</name>
    <name type="common">Globe artichoke</name>
    <name type="synonym">Cynara scolymus</name>
    <dbReference type="NCBI Taxonomy" id="59895"/>
    <lineage>
        <taxon>Eukaryota</taxon>
        <taxon>Viridiplantae</taxon>
        <taxon>Streptophyta</taxon>
        <taxon>Embryophyta</taxon>
        <taxon>Tracheophyta</taxon>
        <taxon>Spermatophyta</taxon>
        <taxon>Magnoliopsida</taxon>
        <taxon>eudicotyledons</taxon>
        <taxon>Gunneridae</taxon>
        <taxon>Pentapetalae</taxon>
        <taxon>asterids</taxon>
        <taxon>campanulids</taxon>
        <taxon>Asterales</taxon>
        <taxon>Asteraceae</taxon>
        <taxon>Carduoideae</taxon>
        <taxon>Cardueae</taxon>
        <taxon>Carduinae</taxon>
        <taxon>Cynara</taxon>
    </lineage>
</organism>
<evidence type="ECO:0000313" key="3">
    <source>
        <dbReference type="Proteomes" id="UP000243975"/>
    </source>
</evidence>
<accession>A0A103YH00</accession>
<dbReference type="EMBL" id="LEKV01001078">
    <property type="protein sequence ID" value="KVI08929.1"/>
    <property type="molecule type" value="Genomic_DNA"/>
</dbReference>
<keyword evidence="3" id="KW-1185">Reference proteome</keyword>
<proteinExistence type="predicted"/>
<protein>
    <submittedName>
        <fullName evidence="2">Uncharacterized protein</fullName>
    </submittedName>
</protein>
<dbReference type="Gramene" id="KVI08929">
    <property type="protein sequence ID" value="KVI08929"/>
    <property type="gene ID" value="Ccrd_012693"/>
</dbReference>
<dbReference type="Proteomes" id="UP000243975">
    <property type="component" value="Unassembled WGS sequence"/>
</dbReference>
<evidence type="ECO:0000313" key="2">
    <source>
        <dbReference type="EMBL" id="KVI08929.1"/>
    </source>
</evidence>
<feature type="region of interest" description="Disordered" evidence="1">
    <location>
        <begin position="49"/>
        <end position="205"/>
    </location>
</feature>
<evidence type="ECO:0000256" key="1">
    <source>
        <dbReference type="SAM" id="MobiDB-lite"/>
    </source>
</evidence>
<feature type="compositionally biased region" description="Basic residues" evidence="1">
    <location>
        <begin position="167"/>
        <end position="180"/>
    </location>
</feature>
<dbReference type="OMA" id="ERCKIAD"/>
<feature type="compositionally biased region" description="Basic residues" evidence="1">
    <location>
        <begin position="80"/>
        <end position="91"/>
    </location>
</feature>